<accession>A0A3B0U7Z2</accession>
<organism evidence="1">
    <name type="scientific">hydrothermal vent metagenome</name>
    <dbReference type="NCBI Taxonomy" id="652676"/>
    <lineage>
        <taxon>unclassified sequences</taxon>
        <taxon>metagenomes</taxon>
        <taxon>ecological metagenomes</taxon>
    </lineage>
</organism>
<evidence type="ECO:0000313" key="1">
    <source>
        <dbReference type="EMBL" id="VAW25170.1"/>
    </source>
</evidence>
<protein>
    <submittedName>
        <fullName evidence="1">Uncharacterized protein</fullName>
    </submittedName>
</protein>
<gene>
    <name evidence="1" type="ORF">MNBD_BACTEROID01-728</name>
</gene>
<feature type="non-terminal residue" evidence="1">
    <location>
        <position position="1"/>
    </location>
</feature>
<dbReference type="EMBL" id="UOEP01000239">
    <property type="protein sequence ID" value="VAW25170.1"/>
    <property type="molecule type" value="Genomic_DNA"/>
</dbReference>
<name>A0A3B0U7Z2_9ZZZZ</name>
<reference evidence="1" key="1">
    <citation type="submission" date="2018-06" db="EMBL/GenBank/DDBJ databases">
        <authorList>
            <person name="Zhirakovskaya E."/>
        </authorList>
    </citation>
    <scope>NUCLEOTIDE SEQUENCE</scope>
</reference>
<dbReference type="AlphaFoldDB" id="A0A3B0U7Z2"/>
<sequence>TATIYSTRIKSNSTFVWVLFPSEKAAPNIQTKILSHDSNGVKVQVTNPEKGEWKMLIPFSNSTIAELEFISN</sequence>
<proteinExistence type="predicted"/>